<keyword evidence="9" id="KW-1185">Reference proteome</keyword>
<dbReference type="InterPro" id="IPR001920">
    <property type="entry name" value="Asp/Glu_race"/>
</dbReference>
<dbReference type="InterPro" id="IPR004391">
    <property type="entry name" value="Glu_race"/>
</dbReference>
<keyword evidence="5 7" id="KW-0413">Isomerase</keyword>
<feature type="binding site" evidence="7">
    <location>
        <begin position="191"/>
        <end position="192"/>
    </location>
    <ligand>
        <name>substrate</name>
    </ligand>
</feature>
<comment type="pathway">
    <text evidence="7">Cell wall biogenesis; peptidoglycan biosynthesis.</text>
</comment>
<name>A0ABQ0NWP3_9PROT</name>
<feature type="binding site" evidence="7">
    <location>
        <begin position="77"/>
        <end position="78"/>
    </location>
    <ligand>
        <name>substrate</name>
    </ligand>
</feature>
<feature type="binding site" evidence="7">
    <location>
        <begin position="12"/>
        <end position="13"/>
    </location>
    <ligand>
        <name>substrate</name>
    </ligand>
</feature>
<evidence type="ECO:0000256" key="7">
    <source>
        <dbReference type="HAMAP-Rule" id="MF_00258"/>
    </source>
</evidence>
<feature type="active site" description="Proton donor/acceptor" evidence="7">
    <location>
        <position position="76"/>
    </location>
</feature>
<comment type="similarity">
    <text evidence="7">Belongs to the aspartate/glutamate racemases family.</text>
</comment>
<dbReference type="SUPFAM" id="SSF53681">
    <property type="entry name" value="Aspartate/glutamate racemase"/>
    <property type="match status" value="2"/>
</dbReference>
<dbReference type="EMBL" id="BAQD01000001">
    <property type="protein sequence ID" value="GBQ04792.1"/>
    <property type="molecule type" value="Genomic_DNA"/>
</dbReference>
<sequence length="281" mass="30699">MLNQNPHILVFDSGIGGMGVVQALRSLAPSVHVDYLADTALFPYGEQPDAPLTERIVMLLKEVCQKLSPDLLIIACNTASTLALPAVRAALNLPVVGCVPPIRWAGRVSVSRTIGLLVTKATARRPYLHDLHHRFAADCRLIVHGSAHLAQLAEQAFRGETPSSEDVAFELTQLFSQEGGEKIDTIGLGCTHYTFLMPIFRRLNAAASIMWLDPAPAVAQHALSLLSENFELISQPPQHTAPQRCFVTAFPEGNDSLTQHIKWLGFADCVLFPFSEKARAF</sequence>
<dbReference type="Proteomes" id="UP001062901">
    <property type="component" value="Unassembled WGS sequence"/>
</dbReference>
<comment type="catalytic activity">
    <reaction evidence="1 7">
        <text>L-glutamate = D-glutamate</text>
        <dbReference type="Rhea" id="RHEA:12813"/>
        <dbReference type="ChEBI" id="CHEBI:29985"/>
        <dbReference type="ChEBI" id="CHEBI:29986"/>
        <dbReference type="EC" id="5.1.1.3"/>
    </reaction>
</comment>
<comment type="function">
    <text evidence="7">Provides the (R)-glutamate required for cell wall biosynthesis.</text>
</comment>
<organism evidence="8 9">
    <name type="scientific">Saccharibacter floricola DSM 15669</name>
    <dbReference type="NCBI Taxonomy" id="1123227"/>
    <lineage>
        <taxon>Bacteria</taxon>
        <taxon>Pseudomonadati</taxon>
        <taxon>Pseudomonadota</taxon>
        <taxon>Alphaproteobacteria</taxon>
        <taxon>Acetobacterales</taxon>
        <taxon>Acetobacteraceae</taxon>
        <taxon>Saccharibacter</taxon>
    </lineage>
</organism>
<evidence type="ECO:0000313" key="9">
    <source>
        <dbReference type="Proteomes" id="UP001062901"/>
    </source>
</evidence>
<evidence type="ECO:0000256" key="1">
    <source>
        <dbReference type="ARBA" id="ARBA00001602"/>
    </source>
</evidence>
<evidence type="ECO:0000256" key="3">
    <source>
        <dbReference type="ARBA" id="ARBA00022960"/>
    </source>
</evidence>
<gene>
    <name evidence="7" type="primary">murI</name>
    <name evidence="8" type="ORF">AA15669_0155</name>
</gene>
<dbReference type="PROSITE" id="PS00923">
    <property type="entry name" value="ASP_GLU_RACEMASE_1"/>
    <property type="match status" value="1"/>
</dbReference>
<feature type="binding site" evidence="7">
    <location>
        <begin position="44"/>
        <end position="45"/>
    </location>
    <ligand>
        <name>substrate</name>
    </ligand>
</feature>
<evidence type="ECO:0000256" key="6">
    <source>
        <dbReference type="ARBA" id="ARBA00023316"/>
    </source>
</evidence>
<evidence type="ECO:0000256" key="2">
    <source>
        <dbReference type="ARBA" id="ARBA00013090"/>
    </source>
</evidence>
<keyword evidence="3 7" id="KW-0133">Cell shape</keyword>
<dbReference type="Pfam" id="PF01177">
    <property type="entry name" value="Asp_Glu_race"/>
    <property type="match status" value="1"/>
</dbReference>
<dbReference type="InterPro" id="IPR015942">
    <property type="entry name" value="Asp/Glu/hydantoin_racemase"/>
</dbReference>
<evidence type="ECO:0000256" key="4">
    <source>
        <dbReference type="ARBA" id="ARBA00022984"/>
    </source>
</evidence>
<comment type="caution">
    <text evidence="8">The sequence shown here is derived from an EMBL/GenBank/DDBJ whole genome shotgun (WGS) entry which is preliminary data.</text>
</comment>
<evidence type="ECO:0000313" key="8">
    <source>
        <dbReference type="EMBL" id="GBQ04792.1"/>
    </source>
</evidence>
<dbReference type="EC" id="5.1.1.3" evidence="2 7"/>
<protein>
    <recommendedName>
        <fullName evidence="2 7">Glutamate racemase</fullName>
        <ecNumber evidence="2 7">5.1.1.3</ecNumber>
    </recommendedName>
</protein>
<dbReference type="NCBIfam" id="TIGR00067">
    <property type="entry name" value="glut_race"/>
    <property type="match status" value="1"/>
</dbReference>
<dbReference type="PANTHER" id="PTHR21198">
    <property type="entry name" value="GLUTAMATE RACEMASE"/>
    <property type="match status" value="1"/>
</dbReference>
<dbReference type="RefSeq" id="WP_018979558.1">
    <property type="nucleotide sequence ID" value="NZ_BAQD01000001.1"/>
</dbReference>
<keyword evidence="6 7" id="KW-0961">Cell wall biogenesis/degradation</keyword>
<proteinExistence type="inferred from homology"/>
<dbReference type="PANTHER" id="PTHR21198:SF2">
    <property type="entry name" value="GLUTAMATE RACEMASE"/>
    <property type="match status" value="1"/>
</dbReference>
<accession>A0ABQ0NWP3</accession>
<keyword evidence="4 7" id="KW-0573">Peptidoglycan synthesis</keyword>
<evidence type="ECO:0000256" key="5">
    <source>
        <dbReference type="ARBA" id="ARBA00023235"/>
    </source>
</evidence>
<feature type="active site" description="Proton donor/acceptor" evidence="7">
    <location>
        <position position="190"/>
    </location>
</feature>
<dbReference type="HAMAP" id="MF_00258">
    <property type="entry name" value="Glu_racemase"/>
    <property type="match status" value="1"/>
</dbReference>
<dbReference type="Gene3D" id="3.40.50.1860">
    <property type="match status" value="2"/>
</dbReference>
<dbReference type="InterPro" id="IPR018187">
    <property type="entry name" value="Asp/Glu_racemase_AS_1"/>
</dbReference>
<reference evidence="8" key="1">
    <citation type="submission" date="2013-04" db="EMBL/GenBank/DDBJ databases">
        <title>The genome sequencing project of 58 acetic acid bacteria.</title>
        <authorList>
            <person name="Okamoto-Kainuma A."/>
            <person name="Ishikawa M."/>
            <person name="Umino S."/>
            <person name="Koizumi Y."/>
            <person name="Shiwa Y."/>
            <person name="Yoshikawa H."/>
            <person name="Matsutani M."/>
            <person name="Matsushita K."/>
        </authorList>
    </citation>
    <scope>NUCLEOTIDE SEQUENCE</scope>
    <source>
        <strain evidence="8">DSM 15669</strain>
    </source>
</reference>